<keyword evidence="3" id="KW-1185">Reference proteome</keyword>
<dbReference type="AlphaFoldDB" id="A0A0S4J1H3"/>
<reference evidence="3" key="1">
    <citation type="submission" date="2015-09" db="EMBL/GenBank/DDBJ databases">
        <authorList>
            <consortium name="Pathogen Informatics"/>
        </authorList>
    </citation>
    <scope>NUCLEOTIDE SEQUENCE [LARGE SCALE GENOMIC DNA]</scope>
    <source>
        <strain evidence="3">Lake Konstanz</strain>
    </source>
</reference>
<name>A0A0S4J1H3_BODSA</name>
<evidence type="ECO:0000256" key="1">
    <source>
        <dbReference type="SAM" id="MobiDB-lite"/>
    </source>
</evidence>
<dbReference type="VEuPathDB" id="TriTrypDB:BSAL_77620"/>
<sequence>MLSPRRRSSSPVSIVVASPRIAAAAANNTTEVYEVGTPSSLRHQRAPSSSQLQISSPVFLDTPLEEYVVPAGRAAATAAKASTPQKLLLSPHSAAVQADPLPTRDAAGAATPTKDVLRSYSHRSLFRPAREDIDAVRRISSSLHVVKSATTHHHTTSSSATTTAQPQEAQVASSWC</sequence>
<proteinExistence type="predicted"/>
<organism evidence="2 3">
    <name type="scientific">Bodo saltans</name>
    <name type="common">Flagellated protozoan</name>
    <dbReference type="NCBI Taxonomy" id="75058"/>
    <lineage>
        <taxon>Eukaryota</taxon>
        <taxon>Discoba</taxon>
        <taxon>Euglenozoa</taxon>
        <taxon>Kinetoplastea</taxon>
        <taxon>Metakinetoplastina</taxon>
        <taxon>Eubodonida</taxon>
        <taxon>Bodonidae</taxon>
        <taxon>Bodo</taxon>
    </lineage>
</organism>
<accession>A0A0S4J1H3</accession>
<feature type="compositionally biased region" description="Polar residues" evidence="1">
    <location>
        <begin position="165"/>
        <end position="176"/>
    </location>
</feature>
<gene>
    <name evidence="2" type="ORF">BSAL_77620</name>
</gene>
<evidence type="ECO:0000313" key="2">
    <source>
        <dbReference type="EMBL" id="CUG32298.1"/>
    </source>
</evidence>
<feature type="region of interest" description="Disordered" evidence="1">
    <location>
        <begin position="147"/>
        <end position="176"/>
    </location>
</feature>
<dbReference type="EMBL" id="CYKH01000750">
    <property type="protein sequence ID" value="CUG32298.1"/>
    <property type="molecule type" value="Genomic_DNA"/>
</dbReference>
<protein>
    <submittedName>
        <fullName evidence="2">Uncharacterized protein</fullName>
    </submittedName>
</protein>
<dbReference type="Proteomes" id="UP000051952">
    <property type="component" value="Unassembled WGS sequence"/>
</dbReference>
<evidence type="ECO:0000313" key="3">
    <source>
        <dbReference type="Proteomes" id="UP000051952"/>
    </source>
</evidence>